<dbReference type="CDD" id="cd05819">
    <property type="entry name" value="NHL"/>
    <property type="match status" value="1"/>
</dbReference>
<protein>
    <recommendedName>
        <fullName evidence="5">SMP-30/Gluconolactonase/LRE-like region domain-containing protein</fullName>
    </recommendedName>
</protein>
<dbReference type="Pfam" id="PF01436">
    <property type="entry name" value="NHL"/>
    <property type="match status" value="2"/>
</dbReference>
<dbReference type="PANTHER" id="PTHR24104">
    <property type="entry name" value="E3 UBIQUITIN-PROTEIN LIGASE NHLRC1-RELATED"/>
    <property type="match status" value="1"/>
</dbReference>
<feature type="repeat" description="NHL" evidence="2">
    <location>
        <begin position="216"/>
        <end position="259"/>
    </location>
</feature>
<evidence type="ECO:0000313" key="3">
    <source>
        <dbReference type="EMBL" id="ETX07145.1"/>
    </source>
</evidence>
<dbReference type="GO" id="GO:0008270">
    <property type="term" value="F:zinc ion binding"/>
    <property type="evidence" value="ECO:0007669"/>
    <property type="project" value="UniProtKB-KW"/>
</dbReference>
<comment type="caution">
    <text evidence="3">The sequence shown here is derived from an EMBL/GenBank/DDBJ whole genome shotgun (WGS) entry which is preliminary data.</text>
</comment>
<dbReference type="InterPro" id="IPR011042">
    <property type="entry name" value="6-blade_b-propeller_TolB-like"/>
</dbReference>
<reference evidence="3 4" key="1">
    <citation type="journal article" date="2014" name="Nature">
        <title>An environmental bacterial taxon with a large and distinct metabolic repertoire.</title>
        <authorList>
            <person name="Wilson M.C."/>
            <person name="Mori T."/>
            <person name="Ruckert C."/>
            <person name="Uria A.R."/>
            <person name="Helf M.J."/>
            <person name="Takada K."/>
            <person name="Gernert C."/>
            <person name="Steffens U.A."/>
            <person name="Heycke N."/>
            <person name="Schmitt S."/>
            <person name="Rinke C."/>
            <person name="Helfrich E.J."/>
            <person name="Brachmann A.O."/>
            <person name="Gurgui C."/>
            <person name="Wakimoto T."/>
            <person name="Kracht M."/>
            <person name="Crusemann M."/>
            <person name="Hentschel U."/>
            <person name="Abe I."/>
            <person name="Matsunaga S."/>
            <person name="Kalinowski J."/>
            <person name="Takeyama H."/>
            <person name="Piel J."/>
        </authorList>
    </citation>
    <scope>NUCLEOTIDE SEQUENCE [LARGE SCALE GENOMIC DNA]</scope>
    <source>
        <strain evidence="4">TSY2</strain>
    </source>
</reference>
<sequence>MLTQTVAGRVFDYSHAVGGQHLPQPVGVALGDGDVVYTLCRQYESVSNVPWNRTAIAAKVSTCTIGTVPGDEAFVKDFGKYGDADGEVIWPAGIATDSQRNVYVTDEWLNRVSIFDKDGTFLNLWGSSGDGDGEFNRPSGIAIDRADNLYIVDSLNHRVQKFTKDGAFLAKWGSFGDQEGELNSPWGIAVDTQSDVYVADHKNHRMQRFTADGTFVAIYGSYGSGKGELHRPTDVAVDPDGDVYVCDWVNNRVQVFAPDGQFITSLIGDAQQLAKWHQQTVDANADVIKARRRVYTLEPEWRFMMPTALVFDADKSRLLVADTQRGRLQIYNKPKDYIEPQFNL</sequence>
<dbReference type="PROSITE" id="PS51125">
    <property type="entry name" value="NHL"/>
    <property type="match status" value="4"/>
</dbReference>
<feature type="repeat" description="NHL" evidence="2">
    <location>
        <begin position="173"/>
        <end position="212"/>
    </location>
</feature>
<evidence type="ECO:0000313" key="4">
    <source>
        <dbReference type="Proteomes" id="UP000019140"/>
    </source>
</evidence>
<dbReference type="SUPFAM" id="SSF101898">
    <property type="entry name" value="NHL repeat"/>
    <property type="match status" value="1"/>
</dbReference>
<dbReference type="PANTHER" id="PTHR24104:SF25">
    <property type="entry name" value="PROTEIN LIN-41"/>
    <property type="match status" value="1"/>
</dbReference>
<evidence type="ECO:0008006" key="5">
    <source>
        <dbReference type="Google" id="ProtNLM"/>
    </source>
</evidence>
<dbReference type="Gene3D" id="2.120.10.30">
    <property type="entry name" value="TolB, C-terminal domain"/>
    <property type="match status" value="2"/>
</dbReference>
<feature type="repeat" description="NHL" evidence="2">
    <location>
        <begin position="75"/>
        <end position="118"/>
    </location>
</feature>
<dbReference type="InterPro" id="IPR050952">
    <property type="entry name" value="TRIM-NHL_E3_ligases"/>
</dbReference>
<feature type="repeat" description="NHL" evidence="2">
    <location>
        <begin position="126"/>
        <end position="165"/>
    </location>
</feature>
<dbReference type="Pfam" id="PF17170">
    <property type="entry name" value="DUF5128"/>
    <property type="match status" value="1"/>
</dbReference>
<evidence type="ECO:0000256" key="1">
    <source>
        <dbReference type="ARBA" id="ARBA00022737"/>
    </source>
</evidence>
<dbReference type="Proteomes" id="UP000019140">
    <property type="component" value="Unassembled WGS sequence"/>
</dbReference>
<name>W4MAB4_9BACT</name>
<dbReference type="HOGENOM" id="CLU_008645_2_2_7"/>
<evidence type="ECO:0000256" key="2">
    <source>
        <dbReference type="PROSITE-ProRule" id="PRU00504"/>
    </source>
</evidence>
<dbReference type="InterPro" id="IPR001258">
    <property type="entry name" value="NHL_repeat"/>
</dbReference>
<keyword evidence="1" id="KW-0677">Repeat</keyword>
<organism evidence="3 4">
    <name type="scientific">Candidatus Entotheonella gemina</name>
    <dbReference type="NCBI Taxonomy" id="1429439"/>
    <lineage>
        <taxon>Bacteria</taxon>
        <taxon>Pseudomonadati</taxon>
        <taxon>Nitrospinota/Tectimicrobiota group</taxon>
        <taxon>Candidatus Tectimicrobiota</taxon>
        <taxon>Candidatus Entotheonellia</taxon>
        <taxon>Candidatus Entotheonellales</taxon>
        <taxon>Candidatus Entotheonellaceae</taxon>
        <taxon>Candidatus Entotheonella</taxon>
    </lineage>
</organism>
<dbReference type="EMBL" id="AZHX01000518">
    <property type="protein sequence ID" value="ETX07145.1"/>
    <property type="molecule type" value="Genomic_DNA"/>
</dbReference>
<accession>W4MAB4</accession>
<gene>
    <name evidence="3" type="ORF">ETSY2_12895</name>
</gene>
<proteinExistence type="predicted"/>
<dbReference type="AlphaFoldDB" id="W4MAB4"/>
<keyword evidence="4" id="KW-1185">Reference proteome</keyword>